<dbReference type="Pfam" id="PF00651">
    <property type="entry name" value="BTB"/>
    <property type="match status" value="1"/>
</dbReference>
<dbReference type="CDD" id="cd00882">
    <property type="entry name" value="Ras_like_GTPase"/>
    <property type="match status" value="1"/>
</dbReference>
<accession>A0A8H6D9I8</accession>
<feature type="coiled-coil region" evidence="1">
    <location>
        <begin position="605"/>
        <end position="632"/>
    </location>
</feature>
<evidence type="ECO:0000256" key="2">
    <source>
        <dbReference type="SAM" id="MobiDB-lite"/>
    </source>
</evidence>
<dbReference type="Proteomes" id="UP000544331">
    <property type="component" value="Unassembled WGS sequence"/>
</dbReference>
<feature type="domain" description="BTB" evidence="3">
    <location>
        <begin position="40"/>
        <end position="106"/>
    </location>
</feature>
<keyword evidence="1" id="KW-0175">Coiled coil</keyword>
<reference evidence="4 5" key="1">
    <citation type="submission" date="2020-05" db="EMBL/GenBank/DDBJ databases">
        <title>Identification and distribution of gene clusters putatively required for synthesis of sphingolipid metabolism inhibitors in phylogenetically diverse species of the filamentous fungus Fusarium.</title>
        <authorList>
            <person name="Kim H.-S."/>
            <person name="Busman M."/>
            <person name="Brown D.W."/>
            <person name="Divon H."/>
            <person name="Uhlig S."/>
            <person name="Proctor R.H."/>
        </authorList>
    </citation>
    <scope>NUCLEOTIDE SEQUENCE [LARGE SCALE GENOMIC DNA]</scope>
    <source>
        <strain evidence="4 5">NRRL 66235</strain>
    </source>
</reference>
<proteinExistence type="predicted"/>
<dbReference type="PANTHER" id="PTHR47843:SF5">
    <property type="entry name" value="BTB_POZ DOMAIN PROTEIN"/>
    <property type="match status" value="1"/>
</dbReference>
<evidence type="ECO:0000313" key="5">
    <source>
        <dbReference type="Proteomes" id="UP000544331"/>
    </source>
</evidence>
<feature type="region of interest" description="Disordered" evidence="2">
    <location>
        <begin position="315"/>
        <end position="346"/>
    </location>
</feature>
<feature type="compositionally biased region" description="Low complexity" evidence="2">
    <location>
        <begin position="319"/>
        <end position="331"/>
    </location>
</feature>
<feature type="compositionally biased region" description="Polar residues" evidence="2">
    <location>
        <begin position="749"/>
        <end position="765"/>
    </location>
</feature>
<dbReference type="SUPFAM" id="SSF52540">
    <property type="entry name" value="P-loop containing nucleoside triphosphate hydrolases"/>
    <property type="match status" value="1"/>
</dbReference>
<feature type="region of interest" description="Disordered" evidence="2">
    <location>
        <begin position="654"/>
        <end position="680"/>
    </location>
</feature>
<dbReference type="Gene3D" id="3.40.50.300">
    <property type="entry name" value="P-loop containing nucleotide triphosphate hydrolases"/>
    <property type="match status" value="1"/>
</dbReference>
<dbReference type="Gene3D" id="3.30.710.10">
    <property type="entry name" value="Potassium Channel Kv1.1, Chain A"/>
    <property type="match status" value="1"/>
</dbReference>
<sequence>MGDAMDYTLSSGPPPLFNISETSNEYLKDLPGMLKSGKYSDLTIVCGNNRYRVHKTILCARSKFFAVSCDRDFKESDGEIRLPDDDPAAVQKMIEYIYNIEYAPDTTQMQTYDDDVEAELSDTDYDATERYRMRLFGANFIKRKRIKQLKERKWVSWKVEEPTPSSQLSLHAKVYALGEKYSIEGLKKEAQKRFEAEIVSGNVGVDDFAEAVEDVYTSTVSEDRGLRDVVVKMIEQDILLLDHVVVQEVMRATDFALDVLLYMSQGMRNHHAHGKRVVFGQLDLARLRFLYQVMSQEPMADVVKASTAATKAGRLANLSNEPESPEASSSSRNVLQTEHPPVGTTSPQSIAEAAVIVVLGQTGSGKSYFVQKATQDDTVVVGHSLTSETAKICAYSTEIDGNPVVLVDTIGFDDSYRSDATVLKEIATWLAKTYAEGIRMAGILYMQNIDTPRVTGSAVKNLRAFKKIVGADAMESTIFVANKWDKIARHLGETKLTELMETPDFWGAAIQQGATVERYLGTHEDAQRIVRSVLRKERTTVLNIQQELIDRRLELPETEAGKTLLEEINRLKTSHMKEMTELRSTMREALDFKDQELYGFLAQMQSELQQQLESSEAEMLELKSKNRALEEFRSAYDGRIARLEESFENRLRLIEEPSLPPPPPYSEPEGHVGSRGNPPSNIMGWMSRESSWARATLQFFRKLLRPRLRAGYRRLEWKCTCGELLYGDFQETTSGSLDKLAASLKEYSEQASQQGEPSQLQTPTKAYTRRPFGGRDNSPAGNRGNNPNRSNQMPGTNSSNQPAHPIQTRQALQLCIETGKYTLELNEIDLHGPCTDGKLFERIRERYELSSHRILPLRMWFWKPEKAIFVKFRLGQLPFVSPIAGTIESPVVPPKEEVDNGKYSLSKGFSLIAGVVKDLNISRVHDVSRTFAMRASSSDLGAGYCRRGLEDRWRGSQTLY</sequence>
<dbReference type="InterPro" id="IPR000210">
    <property type="entry name" value="BTB/POZ_dom"/>
</dbReference>
<feature type="region of interest" description="Disordered" evidence="2">
    <location>
        <begin position="748"/>
        <end position="805"/>
    </location>
</feature>
<feature type="compositionally biased region" description="Polar residues" evidence="2">
    <location>
        <begin position="779"/>
        <end position="805"/>
    </location>
</feature>
<dbReference type="SUPFAM" id="SSF54695">
    <property type="entry name" value="POZ domain"/>
    <property type="match status" value="1"/>
</dbReference>
<comment type="caution">
    <text evidence="4">The sequence shown here is derived from an EMBL/GenBank/DDBJ whole genome shotgun (WGS) entry which is preliminary data.</text>
</comment>
<name>A0A8H6D9I8_9HYPO</name>
<dbReference type="SMART" id="SM00225">
    <property type="entry name" value="BTB"/>
    <property type="match status" value="1"/>
</dbReference>
<evidence type="ECO:0000313" key="4">
    <source>
        <dbReference type="EMBL" id="KAF5709421.1"/>
    </source>
</evidence>
<dbReference type="OrthoDB" id="6359816at2759"/>
<dbReference type="PROSITE" id="PS50097">
    <property type="entry name" value="BTB"/>
    <property type="match status" value="1"/>
</dbReference>
<dbReference type="InterPro" id="IPR011333">
    <property type="entry name" value="SKP1/BTB/POZ_sf"/>
</dbReference>
<evidence type="ECO:0000259" key="3">
    <source>
        <dbReference type="PROSITE" id="PS50097"/>
    </source>
</evidence>
<dbReference type="InterPro" id="IPR027417">
    <property type="entry name" value="P-loop_NTPase"/>
</dbReference>
<gene>
    <name evidence="4" type="ORF">FMUND_10114</name>
</gene>
<dbReference type="AlphaFoldDB" id="A0A8H6D9I8"/>
<evidence type="ECO:0000256" key="1">
    <source>
        <dbReference type="SAM" id="Coils"/>
    </source>
</evidence>
<dbReference type="PANTHER" id="PTHR47843">
    <property type="entry name" value="BTB DOMAIN-CONTAINING PROTEIN-RELATED"/>
    <property type="match status" value="1"/>
</dbReference>
<organism evidence="4 5">
    <name type="scientific">Fusarium mundagurra</name>
    <dbReference type="NCBI Taxonomy" id="1567541"/>
    <lineage>
        <taxon>Eukaryota</taxon>
        <taxon>Fungi</taxon>
        <taxon>Dikarya</taxon>
        <taxon>Ascomycota</taxon>
        <taxon>Pezizomycotina</taxon>
        <taxon>Sordariomycetes</taxon>
        <taxon>Hypocreomycetidae</taxon>
        <taxon>Hypocreales</taxon>
        <taxon>Nectriaceae</taxon>
        <taxon>Fusarium</taxon>
        <taxon>Fusarium fujikuroi species complex</taxon>
    </lineage>
</organism>
<protein>
    <submittedName>
        <fullName evidence="4">Kelch repeat BTB domain-containing protein</fullName>
    </submittedName>
</protein>
<dbReference type="CDD" id="cd18186">
    <property type="entry name" value="BTB_POZ_ZBTB_KLHL-like"/>
    <property type="match status" value="1"/>
</dbReference>
<keyword evidence="5" id="KW-1185">Reference proteome</keyword>
<dbReference type="EMBL" id="JAAOAN010000358">
    <property type="protein sequence ID" value="KAF5709421.1"/>
    <property type="molecule type" value="Genomic_DNA"/>
</dbReference>